<dbReference type="PANTHER" id="PTHR40037">
    <property type="entry name" value="PHOSPHOESTERASE YJCG-RELATED"/>
    <property type="match status" value="1"/>
</dbReference>
<dbReference type="HAMAP" id="MF_01444">
    <property type="entry name" value="2H_phosphoesterase_YjcG"/>
    <property type="match status" value="1"/>
</dbReference>
<accession>A0A398B199</accession>
<dbReference type="AlphaFoldDB" id="A0A398B199"/>
<dbReference type="EC" id="3.1.-.-" evidence="2"/>
<dbReference type="Gene3D" id="3.90.1140.10">
    <property type="entry name" value="Cyclic phosphodiesterase"/>
    <property type="match status" value="1"/>
</dbReference>
<dbReference type="Pfam" id="PF13563">
    <property type="entry name" value="2_5_RNA_ligase2"/>
    <property type="match status" value="1"/>
</dbReference>
<dbReference type="RefSeq" id="WP_119117999.1">
    <property type="nucleotide sequence ID" value="NZ_QWVS01000032.1"/>
</dbReference>
<feature type="short sequence motif" description="HXTX 1" evidence="2">
    <location>
        <begin position="34"/>
        <end position="37"/>
    </location>
</feature>
<feature type="active site" description="Proton donor" evidence="2">
    <location>
        <position position="34"/>
    </location>
</feature>
<dbReference type="NCBIfam" id="NF010223">
    <property type="entry name" value="PRK13679.1"/>
    <property type="match status" value="1"/>
</dbReference>
<comment type="caution">
    <text evidence="3">The sequence shown here is derived from an EMBL/GenBank/DDBJ whole genome shotgun (WGS) entry which is preliminary data.</text>
</comment>
<gene>
    <name evidence="3" type="ORF">D1953_15005</name>
</gene>
<name>A0A398B199_9BACI</name>
<protein>
    <recommendedName>
        <fullName evidence="2">Putative phosphoesterase D1953_15005</fullName>
        <ecNumber evidence="2">3.1.-.-</ecNumber>
    </recommendedName>
</protein>
<dbReference type="InterPro" id="IPR022932">
    <property type="entry name" value="YjcG"/>
</dbReference>
<evidence type="ECO:0000256" key="1">
    <source>
        <dbReference type="ARBA" id="ARBA00022801"/>
    </source>
</evidence>
<dbReference type="Proteomes" id="UP000266016">
    <property type="component" value="Unassembled WGS sequence"/>
</dbReference>
<sequence length="171" mass="19574">MKYGVVIFPSKKLQDIANSYRKRYDTKYSFIPPHITIKSSFEATEEELTTIVGRVRQAASNVQPFLINVTKAKSFQPANNTIYLKVEAAPELDMLYQALHGEGTHKTDVEYAFSPHITIAQELSNDEHLDVMGQLTNLNVDHQEKVDRIHLLYQLEDGVWTVYETFRLGAE</sequence>
<feature type="active site" description="Proton acceptor" evidence="2">
    <location>
        <position position="116"/>
    </location>
</feature>
<proteinExistence type="inferred from homology"/>
<dbReference type="PANTHER" id="PTHR40037:SF1">
    <property type="entry name" value="PHOSPHOESTERASE SAOUHSC_00951-RELATED"/>
    <property type="match status" value="1"/>
</dbReference>
<evidence type="ECO:0000313" key="4">
    <source>
        <dbReference type="Proteomes" id="UP000266016"/>
    </source>
</evidence>
<dbReference type="InterPro" id="IPR050580">
    <property type="entry name" value="2H_phosphoesterase_YjcG-like"/>
</dbReference>
<reference evidence="3 4" key="1">
    <citation type="submission" date="2018-08" db="EMBL/GenBank/DDBJ databases">
        <title>Bacillus jemisoniae sp. nov., Bacillus chryseoplanitiae sp. nov., Bacillus resnikiae sp. nov., and Bacillus frankliniae sp. nov., isolated from Viking spacecraft and associated surfaces.</title>
        <authorList>
            <person name="Seuylemezian A."/>
            <person name="Vaishampayan P."/>
        </authorList>
    </citation>
    <scope>NUCLEOTIDE SEQUENCE [LARGE SCALE GENOMIC DNA]</scope>
    <source>
        <strain evidence="3 4">MA001</strain>
    </source>
</reference>
<dbReference type="SUPFAM" id="SSF55144">
    <property type="entry name" value="LigT-like"/>
    <property type="match status" value="1"/>
</dbReference>
<keyword evidence="4" id="KW-1185">Reference proteome</keyword>
<dbReference type="EMBL" id="QWVS01000032">
    <property type="protein sequence ID" value="RID83617.1"/>
    <property type="molecule type" value="Genomic_DNA"/>
</dbReference>
<feature type="short sequence motif" description="HXTX 2" evidence="2">
    <location>
        <begin position="116"/>
        <end position="119"/>
    </location>
</feature>
<comment type="similarity">
    <text evidence="2">Belongs to the 2H phosphoesterase superfamily. YjcG family.</text>
</comment>
<dbReference type="InterPro" id="IPR009097">
    <property type="entry name" value="Cyclic_Pdiesterase"/>
</dbReference>
<evidence type="ECO:0000313" key="3">
    <source>
        <dbReference type="EMBL" id="RID83617.1"/>
    </source>
</evidence>
<dbReference type="GO" id="GO:0016788">
    <property type="term" value="F:hydrolase activity, acting on ester bonds"/>
    <property type="evidence" value="ECO:0007669"/>
    <property type="project" value="UniProtKB-UniRule"/>
</dbReference>
<evidence type="ECO:0000256" key="2">
    <source>
        <dbReference type="HAMAP-Rule" id="MF_01444"/>
    </source>
</evidence>
<keyword evidence="1 2" id="KW-0378">Hydrolase</keyword>
<organism evidence="3 4">
    <name type="scientific">Peribacillus asahii</name>
    <dbReference type="NCBI Taxonomy" id="228899"/>
    <lineage>
        <taxon>Bacteria</taxon>
        <taxon>Bacillati</taxon>
        <taxon>Bacillota</taxon>
        <taxon>Bacilli</taxon>
        <taxon>Bacillales</taxon>
        <taxon>Bacillaceae</taxon>
        <taxon>Peribacillus</taxon>
    </lineage>
</organism>